<reference evidence="1 2" key="1">
    <citation type="submission" date="2024-06" db="EMBL/GenBank/DDBJ databases">
        <title>Sorghum-associated microbial communities from plants grown in Nebraska, USA.</title>
        <authorList>
            <person name="Schachtman D."/>
        </authorList>
    </citation>
    <scope>NUCLEOTIDE SEQUENCE [LARGE SCALE GENOMIC DNA]</scope>
    <source>
        <strain evidence="1 2">3207</strain>
    </source>
</reference>
<dbReference type="RefSeq" id="WP_354552748.1">
    <property type="nucleotide sequence ID" value="NZ_JBEPSM010000002.1"/>
</dbReference>
<name>A0ABV2R2H5_9HYPH</name>
<sequence length="301" mass="34232">MRRETVLAKELSVRLTSWMPNNYSEARNHDHELEWYLWFEGREAFRLFDKGPSDLIPAHGYFGDQIQPMIYPRVVNNRFKVRLVAIERDGPQWLDPDDRAKDDLWIDLDQVGPYSTWTIVAKGSDTDLNVQVSFDIVSLDYVNAPEIPAPGKPSIEDTTNFPFPWGGEIKVFEHDLGLGRQARLDLADSRRVSRRDLWTIVPGNPGMLKQSTQDIYRFGVADIGIANDTMSSLYLPKPAKGRYSITVYDHDFSDPRFAQGAKRTLSSPGLYKLSDFGLGDRVSSVEVAHTYPKTNPPRSPN</sequence>
<keyword evidence="2" id="KW-1185">Reference proteome</keyword>
<dbReference type="EMBL" id="JBEPSM010000002">
    <property type="protein sequence ID" value="MET4635430.1"/>
    <property type="molecule type" value="Genomic_DNA"/>
</dbReference>
<evidence type="ECO:0000313" key="2">
    <source>
        <dbReference type="Proteomes" id="UP001549321"/>
    </source>
</evidence>
<accession>A0ABV2R2H5</accession>
<organism evidence="1 2">
    <name type="scientific">Kaistia defluvii</name>
    <dbReference type="NCBI Taxonomy" id="410841"/>
    <lineage>
        <taxon>Bacteria</taxon>
        <taxon>Pseudomonadati</taxon>
        <taxon>Pseudomonadota</taxon>
        <taxon>Alphaproteobacteria</taxon>
        <taxon>Hyphomicrobiales</taxon>
        <taxon>Kaistiaceae</taxon>
        <taxon>Kaistia</taxon>
    </lineage>
</organism>
<protein>
    <recommendedName>
        <fullName evidence="3">Rhamnogalacturonan lyase domain-containing protein</fullName>
    </recommendedName>
</protein>
<dbReference type="Proteomes" id="UP001549321">
    <property type="component" value="Unassembled WGS sequence"/>
</dbReference>
<evidence type="ECO:0008006" key="3">
    <source>
        <dbReference type="Google" id="ProtNLM"/>
    </source>
</evidence>
<gene>
    <name evidence="1" type="ORF">ABIE08_003376</name>
</gene>
<evidence type="ECO:0000313" key="1">
    <source>
        <dbReference type="EMBL" id="MET4635430.1"/>
    </source>
</evidence>
<comment type="caution">
    <text evidence="1">The sequence shown here is derived from an EMBL/GenBank/DDBJ whole genome shotgun (WGS) entry which is preliminary data.</text>
</comment>
<proteinExistence type="predicted"/>